<dbReference type="AlphaFoldDB" id="A0A5N6MLN0"/>
<comment type="caution">
    <text evidence="1">The sequence shown here is derived from an EMBL/GenBank/DDBJ whole genome shotgun (WGS) entry which is preliminary data.</text>
</comment>
<sequence>MDPRPQNFGYQIEINVVTRYQLPQNLVRGYGVDYHLSGPLNSSVASLLQAQLEPQDQHSEPALDAGSFILYFVAPKELDNQQDLVTYGLDNNPCDVASGSNFFIKNASVSSDLDENDTPGGNMDGACMVMSSRRKQNNYICSDELEVVLHL</sequence>
<reference evidence="1 2" key="1">
    <citation type="submission" date="2019-05" db="EMBL/GenBank/DDBJ databases">
        <title>Mikania micrantha, genome provides insights into the molecular mechanism of rapid growth.</title>
        <authorList>
            <person name="Liu B."/>
        </authorList>
    </citation>
    <scope>NUCLEOTIDE SEQUENCE [LARGE SCALE GENOMIC DNA]</scope>
    <source>
        <strain evidence="1">NLD-2019</strain>
        <tissue evidence="1">Leaf</tissue>
    </source>
</reference>
<name>A0A5N6MLN0_9ASTR</name>
<organism evidence="1 2">
    <name type="scientific">Mikania micrantha</name>
    <name type="common">bitter vine</name>
    <dbReference type="NCBI Taxonomy" id="192012"/>
    <lineage>
        <taxon>Eukaryota</taxon>
        <taxon>Viridiplantae</taxon>
        <taxon>Streptophyta</taxon>
        <taxon>Embryophyta</taxon>
        <taxon>Tracheophyta</taxon>
        <taxon>Spermatophyta</taxon>
        <taxon>Magnoliopsida</taxon>
        <taxon>eudicotyledons</taxon>
        <taxon>Gunneridae</taxon>
        <taxon>Pentapetalae</taxon>
        <taxon>asterids</taxon>
        <taxon>campanulids</taxon>
        <taxon>Asterales</taxon>
        <taxon>Asteraceae</taxon>
        <taxon>Asteroideae</taxon>
        <taxon>Heliantheae alliance</taxon>
        <taxon>Eupatorieae</taxon>
        <taxon>Mikania</taxon>
    </lineage>
</organism>
<accession>A0A5N6MLN0</accession>
<dbReference type="Proteomes" id="UP000326396">
    <property type="component" value="Linkage Group LG5"/>
</dbReference>
<evidence type="ECO:0000313" key="1">
    <source>
        <dbReference type="EMBL" id="KAD3641231.1"/>
    </source>
</evidence>
<evidence type="ECO:0000313" key="2">
    <source>
        <dbReference type="Proteomes" id="UP000326396"/>
    </source>
</evidence>
<keyword evidence="2" id="KW-1185">Reference proteome</keyword>
<proteinExistence type="predicted"/>
<gene>
    <name evidence="1" type="ORF">E3N88_30455</name>
</gene>
<protein>
    <submittedName>
        <fullName evidence="1">Uncharacterized protein</fullName>
    </submittedName>
</protein>
<dbReference type="EMBL" id="SZYD01000015">
    <property type="protein sequence ID" value="KAD3641231.1"/>
    <property type="molecule type" value="Genomic_DNA"/>
</dbReference>